<dbReference type="NCBIfam" id="NF007673">
    <property type="entry name" value="PRK10348.1"/>
    <property type="match status" value="1"/>
</dbReference>
<evidence type="ECO:0000313" key="8">
    <source>
        <dbReference type="Proteomes" id="UP000176037"/>
    </source>
</evidence>
<feature type="compositionally biased region" description="Basic and acidic residues" evidence="5">
    <location>
        <begin position="116"/>
        <end position="136"/>
    </location>
</feature>
<dbReference type="GO" id="GO:0003677">
    <property type="term" value="F:DNA binding"/>
    <property type="evidence" value="ECO:0007669"/>
    <property type="project" value="UniProtKB-KW"/>
</dbReference>
<dbReference type="AlphaFoldDB" id="A0A1E8FAZ1"/>
<proteinExistence type="inferred from homology"/>
<dbReference type="GO" id="GO:0003727">
    <property type="term" value="F:single-stranded RNA binding"/>
    <property type="evidence" value="ECO:0007669"/>
    <property type="project" value="InterPro"/>
</dbReference>
<evidence type="ECO:0000256" key="4">
    <source>
        <dbReference type="PIRNR" id="PIRNR016821"/>
    </source>
</evidence>
<sequence>MVKPMANDASSELKVRLDKWIWAARLTKTRALARDLIQAGKVHYNGQKSKPGKVVEINASIRIPAGWDVRELVVKGLAEKRLPAKEAQLLYEETPESVAQREQNQEARKMQSFHNPHPESRPDKKQRRELIKFKHQ</sequence>
<gene>
    <name evidence="7" type="ORF">BFC17_02220</name>
</gene>
<evidence type="ECO:0000256" key="3">
    <source>
        <dbReference type="ARBA" id="ARBA00023125"/>
    </source>
</evidence>
<keyword evidence="8" id="KW-1185">Reference proteome</keyword>
<dbReference type="Pfam" id="PF01479">
    <property type="entry name" value="S4"/>
    <property type="match status" value="1"/>
</dbReference>
<keyword evidence="3 4" id="KW-0238">DNA-binding</keyword>
<reference evidence="7 8" key="1">
    <citation type="submission" date="2016-09" db="EMBL/GenBank/DDBJ databases">
        <title>Alteromonas lipolytica, a new species isolated from sea water.</title>
        <authorList>
            <person name="Wu Y.-H."/>
            <person name="Cheng H."/>
            <person name="Xu X.-W."/>
        </authorList>
    </citation>
    <scope>NUCLEOTIDE SEQUENCE [LARGE SCALE GENOMIC DNA]</scope>
    <source>
        <strain evidence="7 8">JW12</strain>
    </source>
</reference>
<feature type="domain" description="RNA-binding S4" evidence="6">
    <location>
        <begin position="15"/>
        <end position="78"/>
    </location>
</feature>
<feature type="region of interest" description="Disordered" evidence="5">
    <location>
        <begin position="93"/>
        <end position="136"/>
    </location>
</feature>
<dbReference type="Proteomes" id="UP000176037">
    <property type="component" value="Unassembled WGS sequence"/>
</dbReference>
<dbReference type="STRING" id="1856405.BFC17_02220"/>
<evidence type="ECO:0000313" key="7">
    <source>
        <dbReference type="EMBL" id="OFI33102.1"/>
    </source>
</evidence>
<dbReference type="SMART" id="SM00363">
    <property type="entry name" value="S4"/>
    <property type="match status" value="1"/>
</dbReference>
<dbReference type="InterPro" id="IPR002942">
    <property type="entry name" value="S4_RNA-bd"/>
</dbReference>
<dbReference type="PIRSF" id="PIRSF016821">
    <property type="entry name" value="HSP15"/>
    <property type="match status" value="1"/>
</dbReference>
<dbReference type="InterPro" id="IPR025708">
    <property type="entry name" value="HSP15"/>
</dbReference>
<comment type="similarity">
    <text evidence="1 4">Belongs to the HSP15 family.</text>
</comment>
<name>A0A1E8FAZ1_9ALTE</name>
<protein>
    <recommendedName>
        <fullName evidence="4">Heat shock protein 15</fullName>
    </recommendedName>
</protein>
<dbReference type="GO" id="GO:0043023">
    <property type="term" value="F:ribosomal large subunit binding"/>
    <property type="evidence" value="ECO:0007669"/>
    <property type="project" value="InterPro"/>
</dbReference>
<dbReference type="GO" id="GO:0034605">
    <property type="term" value="P:cellular response to heat"/>
    <property type="evidence" value="ECO:0007669"/>
    <property type="project" value="InterPro"/>
</dbReference>
<dbReference type="PROSITE" id="PS50889">
    <property type="entry name" value="S4"/>
    <property type="match status" value="1"/>
</dbReference>
<dbReference type="SUPFAM" id="SSF55174">
    <property type="entry name" value="Alpha-L RNA-binding motif"/>
    <property type="match status" value="1"/>
</dbReference>
<dbReference type="Gene3D" id="3.10.290.10">
    <property type="entry name" value="RNA-binding S4 domain"/>
    <property type="match status" value="1"/>
</dbReference>
<dbReference type="InterPro" id="IPR036986">
    <property type="entry name" value="S4_RNA-bd_sf"/>
</dbReference>
<dbReference type="EMBL" id="MJIC01000015">
    <property type="protein sequence ID" value="OFI33102.1"/>
    <property type="molecule type" value="Genomic_DNA"/>
</dbReference>
<keyword evidence="2 4" id="KW-0694">RNA-binding</keyword>
<dbReference type="CDD" id="cd00165">
    <property type="entry name" value="S4"/>
    <property type="match status" value="1"/>
</dbReference>
<accession>A0A1E8FAZ1</accession>
<comment type="caution">
    <text evidence="7">The sequence shown here is derived from an EMBL/GenBank/DDBJ whole genome shotgun (WGS) entry which is preliminary data.</text>
</comment>
<evidence type="ECO:0000256" key="2">
    <source>
        <dbReference type="ARBA" id="ARBA00022884"/>
    </source>
</evidence>
<organism evidence="7 8">
    <name type="scientific">Alteromonas lipolytica</name>
    <dbReference type="NCBI Taxonomy" id="1856405"/>
    <lineage>
        <taxon>Bacteria</taxon>
        <taxon>Pseudomonadati</taxon>
        <taxon>Pseudomonadota</taxon>
        <taxon>Gammaproteobacteria</taxon>
        <taxon>Alteromonadales</taxon>
        <taxon>Alteromonadaceae</taxon>
        <taxon>Alteromonas/Salinimonas group</taxon>
        <taxon>Alteromonas</taxon>
    </lineage>
</organism>
<evidence type="ECO:0000259" key="6">
    <source>
        <dbReference type="SMART" id="SM00363"/>
    </source>
</evidence>
<evidence type="ECO:0000256" key="1">
    <source>
        <dbReference type="ARBA" id="ARBA00008396"/>
    </source>
</evidence>
<evidence type="ECO:0000256" key="5">
    <source>
        <dbReference type="SAM" id="MobiDB-lite"/>
    </source>
</evidence>